<gene>
    <name evidence="1" type="ORF">CCHR01_01093</name>
</gene>
<evidence type="ECO:0000313" key="1">
    <source>
        <dbReference type="EMBL" id="KAK1856345.1"/>
    </source>
</evidence>
<organism evidence="1 2">
    <name type="scientific">Colletotrichum chrysophilum</name>
    <dbReference type="NCBI Taxonomy" id="1836956"/>
    <lineage>
        <taxon>Eukaryota</taxon>
        <taxon>Fungi</taxon>
        <taxon>Dikarya</taxon>
        <taxon>Ascomycota</taxon>
        <taxon>Pezizomycotina</taxon>
        <taxon>Sordariomycetes</taxon>
        <taxon>Hypocreomycetidae</taxon>
        <taxon>Glomerellales</taxon>
        <taxon>Glomerellaceae</taxon>
        <taxon>Colletotrichum</taxon>
        <taxon>Colletotrichum gloeosporioides species complex</taxon>
    </lineage>
</organism>
<dbReference type="AlphaFoldDB" id="A0AAD9B0Z2"/>
<name>A0AAD9B0Z2_9PEZI</name>
<evidence type="ECO:0000313" key="2">
    <source>
        <dbReference type="Proteomes" id="UP001243330"/>
    </source>
</evidence>
<proteinExistence type="predicted"/>
<dbReference type="EMBL" id="JAQOWY010000010">
    <property type="protein sequence ID" value="KAK1856345.1"/>
    <property type="molecule type" value="Genomic_DNA"/>
</dbReference>
<protein>
    <submittedName>
        <fullName evidence="1">Uncharacterized protein</fullName>
    </submittedName>
</protein>
<comment type="caution">
    <text evidence="1">The sequence shown here is derived from an EMBL/GenBank/DDBJ whole genome shotgun (WGS) entry which is preliminary data.</text>
</comment>
<keyword evidence="2" id="KW-1185">Reference proteome</keyword>
<reference evidence="1" key="1">
    <citation type="submission" date="2023-01" db="EMBL/GenBank/DDBJ databases">
        <title>Colletotrichum chrysophilum M932 genome sequence.</title>
        <authorList>
            <person name="Baroncelli R."/>
        </authorList>
    </citation>
    <scope>NUCLEOTIDE SEQUENCE</scope>
    <source>
        <strain evidence="1">M932</strain>
    </source>
</reference>
<dbReference type="Proteomes" id="UP001243330">
    <property type="component" value="Unassembled WGS sequence"/>
</dbReference>
<accession>A0AAD9B0Z2</accession>
<sequence length="86" mass="9533">MTAYQVACRLRWRTKHHCIPTWCRSAAAEESPEKRGRIGAGSGPKQATFSTNAVCCYGLYLTAQDDCGSIVATKFLFLSISDAYFF</sequence>